<feature type="transmembrane region" description="Helical" evidence="1">
    <location>
        <begin position="78"/>
        <end position="99"/>
    </location>
</feature>
<dbReference type="AlphaFoldDB" id="A0A3P3U0F7"/>
<feature type="transmembrane region" description="Helical" evidence="1">
    <location>
        <begin position="43"/>
        <end position="66"/>
    </location>
</feature>
<dbReference type="RefSeq" id="WP_128631246.1">
    <property type="nucleotide sequence ID" value="NZ_RRCN01000001.1"/>
</dbReference>
<proteinExistence type="predicted"/>
<feature type="transmembrane region" description="Helical" evidence="1">
    <location>
        <begin position="12"/>
        <end position="37"/>
    </location>
</feature>
<dbReference type="Proteomes" id="UP000267017">
    <property type="component" value="Unassembled WGS sequence"/>
</dbReference>
<dbReference type="InterPro" id="IPR020509">
    <property type="entry name" value="Uncharacterised_YnzE"/>
</dbReference>
<keyword evidence="1" id="KW-0472">Membrane</keyword>
<keyword evidence="1" id="KW-0812">Transmembrane</keyword>
<name>A0A3P3U0F7_9BACL</name>
<keyword evidence="3" id="KW-1185">Reference proteome</keyword>
<keyword evidence="1" id="KW-1133">Transmembrane helix</keyword>
<accession>A0A3P3U0F7</accession>
<feature type="transmembrane region" description="Helical" evidence="1">
    <location>
        <begin position="111"/>
        <end position="129"/>
    </location>
</feature>
<reference evidence="2 3" key="1">
    <citation type="submission" date="2018-11" db="EMBL/GenBank/DDBJ databases">
        <title>Genome sequencing of Paenibacillus sp. KCOM 3021 (= ChDC PVNT-B20).</title>
        <authorList>
            <person name="Kook J.-K."/>
            <person name="Park S.-N."/>
            <person name="Lim Y.K."/>
        </authorList>
    </citation>
    <scope>NUCLEOTIDE SEQUENCE [LARGE SCALE GENOMIC DNA]</scope>
    <source>
        <strain evidence="2 3">KCOM 3021</strain>
    </source>
</reference>
<evidence type="ECO:0000313" key="3">
    <source>
        <dbReference type="Proteomes" id="UP000267017"/>
    </source>
</evidence>
<dbReference type="Pfam" id="PF17329">
    <property type="entry name" value="DUF5367"/>
    <property type="match status" value="1"/>
</dbReference>
<organism evidence="2 3">
    <name type="scientific">Paenibacillus oralis</name>
    <dbReference type="NCBI Taxonomy" id="2490856"/>
    <lineage>
        <taxon>Bacteria</taxon>
        <taxon>Bacillati</taxon>
        <taxon>Bacillota</taxon>
        <taxon>Bacilli</taxon>
        <taxon>Bacillales</taxon>
        <taxon>Paenibacillaceae</taxon>
        <taxon>Paenibacillus</taxon>
    </lineage>
</organism>
<dbReference type="OrthoDB" id="2679428at2"/>
<sequence length="134" mass="14823">MRTGTATRTGNGVFLLWGFLLWLAATVVFHFLGGMLMDEEKPISTAICFVAAIPLIWGCMMPLYSLHRLSPSERLCPAVYTVLPGMLLDALSLPFHRFVFPGITDSSMPLLAAWLLWAYGLIIITGIRAKGHWA</sequence>
<protein>
    <submittedName>
        <fullName evidence="2">Uncharacterized protein</fullName>
    </submittedName>
</protein>
<gene>
    <name evidence="2" type="ORF">EHV15_11085</name>
</gene>
<comment type="caution">
    <text evidence="2">The sequence shown here is derived from an EMBL/GenBank/DDBJ whole genome shotgun (WGS) entry which is preliminary data.</text>
</comment>
<dbReference type="EMBL" id="RRCN01000001">
    <property type="protein sequence ID" value="RRJ63406.1"/>
    <property type="molecule type" value="Genomic_DNA"/>
</dbReference>
<evidence type="ECO:0000256" key="1">
    <source>
        <dbReference type="SAM" id="Phobius"/>
    </source>
</evidence>
<evidence type="ECO:0000313" key="2">
    <source>
        <dbReference type="EMBL" id="RRJ63406.1"/>
    </source>
</evidence>